<dbReference type="Proteomes" id="UP001066276">
    <property type="component" value="Chromosome 5"/>
</dbReference>
<protein>
    <submittedName>
        <fullName evidence="2">Uncharacterized protein</fullName>
    </submittedName>
</protein>
<proteinExistence type="predicted"/>
<accession>A0AAV7RLM5</accession>
<keyword evidence="3" id="KW-1185">Reference proteome</keyword>
<feature type="compositionally biased region" description="Basic and acidic residues" evidence="1">
    <location>
        <begin position="117"/>
        <end position="132"/>
    </location>
</feature>
<dbReference type="AlphaFoldDB" id="A0AAV7RLM5"/>
<comment type="caution">
    <text evidence="2">The sequence shown here is derived from an EMBL/GenBank/DDBJ whole genome shotgun (WGS) entry which is preliminary data.</text>
</comment>
<reference evidence="2" key="1">
    <citation type="journal article" date="2022" name="bioRxiv">
        <title>Sequencing and chromosome-scale assembly of the giantPleurodeles waltlgenome.</title>
        <authorList>
            <person name="Brown T."/>
            <person name="Elewa A."/>
            <person name="Iarovenko S."/>
            <person name="Subramanian E."/>
            <person name="Araus A.J."/>
            <person name="Petzold A."/>
            <person name="Susuki M."/>
            <person name="Suzuki K.-i.T."/>
            <person name="Hayashi T."/>
            <person name="Toyoda A."/>
            <person name="Oliveira C."/>
            <person name="Osipova E."/>
            <person name="Leigh N.D."/>
            <person name="Simon A."/>
            <person name="Yun M.H."/>
        </authorList>
    </citation>
    <scope>NUCLEOTIDE SEQUENCE</scope>
    <source>
        <strain evidence="2">20211129_DDA</strain>
        <tissue evidence="2">Liver</tissue>
    </source>
</reference>
<evidence type="ECO:0000313" key="3">
    <source>
        <dbReference type="Proteomes" id="UP001066276"/>
    </source>
</evidence>
<evidence type="ECO:0000313" key="2">
    <source>
        <dbReference type="EMBL" id="KAJ1153689.1"/>
    </source>
</evidence>
<sequence>MIRASRCWCGPGAGAFPVAAPRLSVIYYNFFFLFFRERVEAPPGSAAAALGQYVAMRTGRTRAEERAILQVGRSRTLTNVSKTRHSDGVLDYKLKTSERRWVPESVLGPEASLHGTMTKERRGEVDQQRAHMGEPANGE</sequence>
<feature type="region of interest" description="Disordered" evidence="1">
    <location>
        <begin position="105"/>
        <end position="139"/>
    </location>
</feature>
<name>A0AAV7RLM5_PLEWA</name>
<dbReference type="EMBL" id="JANPWB010000009">
    <property type="protein sequence ID" value="KAJ1153689.1"/>
    <property type="molecule type" value="Genomic_DNA"/>
</dbReference>
<evidence type="ECO:0000256" key="1">
    <source>
        <dbReference type="SAM" id="MobiDB-lite"/>
    </source>
</evidence>
<organism evidence="2 3">
    <name type="scientific">Pleurodeles waltl</name>
    <name type="common">Iberian ribbed newt</name>
    <dbReference type="NCBI Taxonomy" id="8319"/>
    <lineage>
        <taxon>Eukaryota</taxon>
        <taxon>Metazoa</taxon>
        <taxon>Chordata</taxon>
        <taxon>Craniata</taxon>
        <taxon>Vertebrata</taxon>
        <taxon>Euteleostomi</taxon>
        <taxon>Amphibia</taxon>
        <taxon>Batrachia</taxon>
        <taxon>Caudata</taxon>
        <taxon>Salamandroidea</taxon>
        <taxon>Salamandridae</taxon>
        <taxon>Pleurodelinae</taxon>
        <taxon>Pleurodeles</taxon>
    </lineage>
</organism>
<gene>
    <name evidence="2" type="ORF">NDU88_006447</name>
</gene>